<gene>
    <name evidence="3" type="ORF">SVIO_039010</name>
</gene>
<dbReference type="InterPro" id="IPR001789">
    <property type="entry name" value="Sig_transdc_resp-reg_receiver"/>
</dbReference>
<feature type="modified residue" description="4-aspartylphosphate" evidence="1">
    <location>
        <position position="53"/>
    </location>
</feature>
<proteinExistence type="predicted"/>
<reference evidence="3 4" key="1">
    <citation type="journal article" date="2020" name="Int. J. Syst. Evol. Microbiol.">
        <title>Reclassification of Streptomyces castelarensis and Streptomyces sporoclivatus as later heterotypic synonyms of Streptomyces antimycoticus.</title>
        <authorList>
            <person name="Komaki H."/>
            <person name="Tamura T."/>
        </authorList>
    </citation>
    <scope>NUCLEOTIDE SEQUENCE [LARGE SCALE GENOMIC DNA]</scope>
    <source>
        <strain evidence="3 4">NBRC 13459</strain>
    </source>
</reference>
<feature type="domain" description="Response regulatory" evidence="2">
    <location>
        <begin position="2"/>
        <end position="95"/>
    </location>
</feature>
<keyword evidence="1" id="KW-0597">Phosphoprotein</keyword>
<dbReference type="Gene3D" id="3.40.50.2300">
    <property type="match status" value="1"/>
</dbReference>
<sequence length="95" mass="10367">MRVILADDSTLLREGLVRLLAEEGHEVVAAVGDGAALVAAVEAAPDVDAVVVDVRMPPTHTDEGLRAALEIRRRWPGWACWCCRSTWRSGTRRSC</sequence>
<name>A0A4D4L3X8_STRVO</name>
<keyword evidence="4" id="KW-1185">Reference proteome</keyword>
<dbReference type="Proteomes" id="UP000301309">
    <property type="component" value="Unassembled WGS sequence"/>
</dbReference>
<evidence type="ECO:0000259" key="2">
    <source>
        <dbReference type="PROSITE" id="PS50110"/>
    </source>
</evidence>
<evidence type="ECO:0000313" key="3">
    <source>
        <dbReference type="EMBL" id="GDY53278.1"/>
    </source>
</evidence>
<dbReference type="Pfam" id="PF00072">
    <property type="entry name" value="Response_reg"/>
    <property type="match status" value="1"/>
</dbReference>
<dbReference type="SUPFAM" id="SSF52172">
    <property type="entry name" value="CheY-like"/>
    <property type="match status" value="1"/>
</dbReference>
<organism evidence="3 4">
    <name type="scientific">Streptomyces violaceusniger</name>
    <dbReference type="NCBI Taxonomy" id="68280"/>
    <lineage>
        <taxon>Bacteria</taxon>
        <taxon>Bacillati</taxon>
        <taxon>Actinomycetota</taxon>
        <taxon>Actinomycetes</taxon>
        <taxon>Kitasatosporales</taxon>
        <taxon>Streptomycetaceae</taxon>
        <taxon>Streptomyces</taxon>
        <taxon>Streptomyces violaceusniger group</taxon>
    </lineage>
</organism>
<protein>
    <recommendedName>
        <fullName evidence="2">Response regulatory domain-containing protein</fullName>
    </recommendedName>
</protein>
<evidence type="ECO:0000256" key="1">
    <source>
        <dbReference type="PROSITE-ProRule" id="PRU00169"/>
    </source>
</evidence>
<accession>A0A4D4L3X8</accession>
<comment type="caution">
    <text evidence="3">The sequence shown here is derived from an EMBL/GenBank/DDBJ whole genome shotgun (WGS) entry which is preliminary data.</text>
</comment>
<dbReference type="PROSITE" id="PS50110">
    <property type="entry name" value="RESPONSE_REGULATORY"/>
    <property type="match status" value="1"/>
</dbReference>
<dbReference type="GO" id="GO:0000160">
    <property type="term" value="P:phosphorelay signal transduction system"/>
    <property type="evidence" value="ECO:0007669"/>
    <property type="project" value="InterPro"/>
</dbReference>
<dbReference type="AlphaFoldDB" id="A0A4D4L3X8"/>
<dbReference type="EMBL" id="BJHW01000001">
    <property type="protein sequence ID" value="GDY53278.1"/>
    <property type="molecule type" value="Genomic_DNA"/>
</dbReference>
<dbReference type="InterPro" id="IPR011006">
    <property type="entry name" value="CheY-like_superfamily"/>
</dbReference>
<evidence type="ECO:0000313" key="4">
    <source>
        <dbReference type="Proteomes" id="UP000301309"/>
    </source>
</evidence>